<dbReference type="EMBL" id="SOML01000012">
    <property type="protein sequence ID" value="TFD93772.1"/>
    <property type="molecule type" value="Genomic_DNA"/>
</dbReference>
<dbReference type="RefSeq" id="WP_134437271.1">
    <property type="nucleotide sequence ID" value="NZ_SOML01000012.1"/>
</dbReference>
<comment type="caution">
    <text evidence="1">The sequence shown here is derived from an EMBL/GenBank/DDBJ whole genome shotgun (WGS) entry which is preliminary data.</text>
</comment>
<evidence type="ECO:0000313" key="1">
    <source>
        <dbReference type="EMBL" id="TFD93772.1"/>
    </source>
</evidence>
<sequence length="76" mass="8763">MNDLVKSELFSLLANDSQTVSNDTMKRAYEDFVEKVKILNQSENNYAVIIRTLNLTRIELTALQTVFLYEQGEKCT</sequence>
<gene>
    <name evidence="1" type="ORF">E2605_16620</name>
</gene>
<name>A0A4Y8KVX7_9BACT</name>
<keyword evidence="2" id="KW-1185">Reference proteome</keyword>
<reference evidence="1 2" key="1">
    <citation type="submission" date="2019-03" db="EMBL/GenBank/DDBJ databases">
        <title>San Antonio Military Medical Center submission to MRSN (WRAIR), pending publication.</title>
        <authorList>
            <person name="Blyth D.M."/>
            <person name="Mccarthy S.L."/>
            <person name="Schall S.E."/>
            <person name="Stam J.A."/>
            <person name="Ong A.C."/>
            <person name="Mcgann P.T."/>
        </authorList>
    </citation>
    <scope>NUCLEOTIDE SEQUENCE [LARGE SCALE GENOMIC DNA]</scope>
    <source>
        <strain evidence="1 2">MRSN571793</strain>
    </source>
</reference>
<dbReference type="Proteomes" id="UP000297861">
    <property type="component" value="Unassembled WGS sequence"/>
</dbReference>
<proteinExistence type="predicted"/>
<dbReference type="AlphaFoldDB" id="A0A4Y8KVX7"/>
<evidence type="ECO:0000313" key="2">
    <source>
        <dbReference type="Proteomes" id="UP000297861"/>
    </source>
</evidence>
<dbReference type="OrthoDB" id="1041371at2"/>
<organism evidence="1 2">
    <name type="scientific">Dysgonomonas capnocytophagoides</name>
    <dbReference type="NCBI Taxonomy" id="45254"/>
    <lineage>
        <taxon>Bacteria</taxon>
        <taxon>Pseudomonadati</taxon>
        <taxon>Bacteroidota</taxon>
        <taxon>Bacteroidia</taxon>
        <taxon>Bacteroidales</taxon>
        <taxon>Dysgonomonadaceae</taxon>
        <taxon>Dysgonomonas</taxon>
    </lineage>
</organism>
<protein>
    <submittedName>
        <fullName evidence="1">Uncharacterized protein</fullName>
    </submittedName>
</protein>
<accession>A0A4Y8KVX7</accession>